<evidence type="ECO:0000256" key="2">
    <source>
        <dbReference type="ARBA" id="ARBA00022525"/>
    </source>
</evidence>
<evidence type="ECO:0000313" key="5">
    <source>
        <dbReference type="EMBL" id="CAG2227920.1"/>
    </source>
</evidence>
<dbReference type="InterPro" id="IPR050822">
    <property type="entry name" value="Cerebellin_Synaptic_Org"/>
</dbReference>
<dbReference type="SUPFAM" id="SSF49842">
    <property type="entry name" value="TNF-like"/>
    <property type="match status" value="1"/>
</dbReference>
<dbReference type="PROSITE" id="PS50871">
    <property type="entry name" value="C1Q"/>
    <property type="match status" value="1"/>
</dbReference>
<dbReference type="Gene3D" id="2.60.120.40">
    <property type="match status" value="1"/>
</dbReference>
<proteinExistence type="predicted"/>
<evidence type="ECO:0000256" key="1">
    <source>
        <dbReference type="ARBA" id="ARBA00004613"/>
    </source>
</evidence>
<protein>
    <submittedName>
        <fullName evidence="5">C1QL</fullName>
    </submittedName>
</protein>
<name>A0A8S3TBE5_MYTED</name>
<keyword evidence="3" id="KW-0732">Signal</keyword>
<keyword evidence="6" id="KW-1185">Reference proteome</keyword>
<dbReference type="SMART" id="SM00110">
    <property type="entry name" value="C1Q"/>
    <property type="match status" value="1"/>
</dbReference>
<dbReference type="GO" id="GO:0005576">
    <property type="term" value="C:extracellular region"/>
    <property type="evidence" value="ECO:0007669"/>
    <property type="project" value="UniProtKB-SubCell"/>
</dbReference>
<evidence type="ECO:0000259" key="4">
    <source>
        <dbReference type="PROSITE" id="PS50871"/>
    </source>
</evidence>
<evidence type="ECO:0000313" key="6">
    <source>
        <dbReference type="Proteomes" id="UP000683360"/>
    </source>
</evidence>
<comment type="subcellular location">
    <subcellularLocation>
        <location evidence="1">Secreted</location>
    </subcellularLocation>
</comment>
<accession>A0A8S3TBE5</accession>
<keyword evidence="2" id="KW-0964">Secreted</keyword>
<dbReference type="InterPro" id="IPR008983">
    <property type="entry name" value="Tumour_necrosis_fac-like_dom"/>
</dbReference>
<gene>
    <name evidence="5" type="ORF">MEDL_40894</name>
</gene>
<evidence type="ECO:0000256" key="3">
    <source>
        <dbReference type="ARBA" id="ARBA00022729"/>
    </source>
</evidence>
<dbReference type="InterPro" id="IPR001073">
    <property type="entry name" value="C1q_dom"/>
</dbReference>
<comment type="caution">
    <text evidence="5">The sequence shown here is derived from an EMBL/GenBank/DDBJ whole genome shotgun (WGS) entry which is preliminary data.</text>
</comment>
<dbReference type="Proteomes" id="UP000683360">
    <property type="component" value="Unassembled WGS sequence"/>
</dbReference>
<organism evidence="5 6">
    <name type="scientific">Mytilus edulis</name>
    <name type="common">Blue mussel</name>
    <dbReference type="NCBI Taxonomy" id="6550"/>
    <lineage>
        <taxon>Eukaryota</taxon>
        <taxon>Metazoa</taxon>
        <taxon>Spiralia</taxon>
        <taxon>Lophotrochozoa</taxon>
        <taxon>Mollusca</taxon>
        <taxon>Bivalvia</taxon>
        <taxon>Autobranchia</taxon>
        <taxon>Pteriomorphia</taxon>
        <taxon>Mytilida</taxon>
        <taxon>Mytiloidea</taxon>
        <taxon>Mytilidae</taxon>
        <taxon>Mytilinae</taxon>
        <taxon>Mytilus</taxon>
    </lineage>
</organism>
<dbReference type="PANTHER" id="PTHR22923:SF116">
    <property type="entry name" value="C1Q DOMAIN-CONTAINING PROTEIN"/>
    <property type="match status" value="1"/>
</dbReference>
<dbReference type="Pfam" id="PF00386">
    <property type="entry name" value="C1q"/>
    <property type="match status" value="1"/>
</dbReference>
<reference evidence="5" key="1">
    <citation type="submission" date="2021-03" db="EMBL/GenBank/DDBJ databases">
        <authorList>
            <person name="Bekaert M."/>
        </authorList>
    </citation>
    <scope>NUCLEOTIDE SEQUENCE</scope>
</reference>
<sequence>MTSYIHREGAYSLSSSETNHSLQINMIRTKMQIVIVVIFIVFEGMLEANRQIQWPKTRNAIQKDEAPSSVAFTYKINTDTDEIAVGDTVKFVTQIFDNTGSFDPSTGEFTAPSCGLYVFMLNIRSNQGKVCWIDIIKDGGERLATAFAQSSDKVHDGDSTFLTIYLKEGDKVWTKNHGYQGTVCTIDYDSSFAGFRLN</sequence>
<dbReference type="PANTHER" id="PTHR22923">
    <property type="entry name" value="CEREBELLIN-RELATED"/>
    <property type="match status" value="1"/>
</dbReference>
<feature type="domain" description="C1q" evidence="4">
    <location>
        <begin position="65"/>
        <end position="198"/>
    </location>
</feature>
<dbReference type="EMBL" id="CAJPWZ010001982">
    <property type="protein sequence ID" value="CAG2227920.1"/>
    <property type="molecule type" value="Genomic_DNA"/>
</dbReference>
<dbReference type="OrthoDB" id="6143300at2759"/>
<dbReference type="AlphaFoldDB" id="A0A8S3TBE5"/>
<dbReference type="PRINTS" id="PR00007">
    <property type="entry name" value="COMPLEMNTC1Q"/>
</dbReference>